<feature type="transmembrane region" description="Helical" evidence="6">
    <location>
        <begin position="44"/>
        <end position="61"/>
    </location>
</feature>
<evidence type="ECO:0000313" key="8">
    <source>
        <dbReference type="EMBL" id="ABV32847.1"/>
    </source>
</evidence>
<feature type="transmembrane region" description="Helical" evidence="6">
    <location>
        <begin position="199"/>
        <end position="223"/>
    </location>
</feature>
<dbReference type="NCBIfam" id="TIGR00360">
    <property type="entry name" value="ComEC_N-term"/>
    <property type="match status" value="1"/>
</dbReference>
<feature type="transmembrane region" description="Helical" evidence="6">
    <location>
        <begin position="230"/>
        <end position="262"/>
    </location>
</feature>
<name>A8F3W3_PSELT</name>
<dbReference type="GO" id="GO:0005886">
    <property type="term" value="C:plasma membrane"/>
    <property type="evidence" value="ECO:0007669"/>
    <property type="project" value="UniProtKB-SubCell"/>
</dbReference>
<evidence type="ECO:0000256" key="6">
    <source>
        <dbReference type="SAM" id="Phobius"/>
    </source>
</evidence>
<evidence type="ECO:0000256" key="5">
    <source>
        <dbReference type="ARBA" id="ARBA00023136"/>
    </source>
</evidence>
<proteinExistence type="predicted"/>
<gene>
    <name evidence="8" type="ordered locus">Tlet_0277</name>
</gene>
<feature type="transmembrane region" description="Helical" evidence="6">
    <location>
        <begin position="406"/>
        <end position="427"/>
    </location>
</feature>
<keyword evidence="2" id="KW-1003">Cell membrane</keyword>
<dbReference type="HOGENOM" id="CLU_643837_0_0_0"/>
<sequence precursor="true">MNYFWLISFLGISTGVLLSPALLISFSMVGIAIFLLWKHLSVRIYLLCVVLGLIISLPGNVPQRSEIVGFCTLKKSSYTVVSNVRFFENGKWNYLHHDVKVKSDQINPGEEVYIYGKISKSFSYPLYTVVPDFSCGVRQTARGFLKVMSILQKFKEENEIFIIDVLGPFAKTVNGLLFSDGEFDQAEYSDLKNSGLAHIFAVSGLHVGIVYALVEIIVSFFTYKLFFRRFIGAFIALMFALSTGPTPSAFRAAAMLCIWSFFKIADYPVEPLNVLGMAGTFNILLEPYCILSTSFLMSYMATASILICQEKIRSYHIVVKTLFTPFSAFFGVAPFLNIFSSLNVLSPFLSIFATYLVIPIIWAAFISIFFRTIHMETLAQILLKGATPFVYLVQRLIHLSSLVPNFSLGLTGYILFSLLILFLFWHFGHKP</sequence>
<accession>A8F3W3</accession>
<dbReference type="InterPro" id="IPR052159">
    <property type="entry name" value="Competence_DNA_uptake"/>
</dbReference>
<feature type="transmembrane region" description="Helical" evidence="6">
    <location>
        <begin position="274"/>
        <end position="296"/>
    </location>
</feature>
<comment type="subcellular location">
    <subcellularLocation>
        <location evidence="1">Cell membrane</location>
        <topology evidence="1">Multi-pass membrane protein</topology>
    </subcellularLocation>
</comment>
<dbReference type="KEGG" id="tle:Tlet_0277"/>
<dbReference type="eggNOG" id="COG0658">
    <property type="taxonomic scope" value="Bacteria"/>
</dbReference>
<dbReference type="InterPro" id="IPR004477">
    <property type="entry name" value="ComEC_N"/>
</dbReference>
<keyword evidence="9" id="KW-1185">Reference proteome</keyword>
<evidence type="ECO:0000256" key="1">
    <source>
        <dbReference type="ARBA" id="ARBA00004651"/>
    </source>
</evidence>
<keyword evidence="3 6" id="KW-0812">Transmembrane</keyword>
<feature type="transmembrane region" description="Helical" evidence="6">
    <location>
        <begin position="348"/>
        <end position="370"/>
    </location>
</feature>
<evidence type="ECO:0000259" key="7">
    <source>
        <dbReference type="Pfam" id="PF03772"/>
    </source>
</evidence>
<dbReference type="PANTHER" id="PTHR30619">
    <property type="entry name" value="DNA INTERNALIZATION/COMPETENCE PROTEIN COMEC/REC2"/>
    <property type="match status" value="1"/>
</dbReference>
<dbReference type="Pfam" id="PF03772">
    <property type="entry name" value="Competence"/>
    <property type="match status" value="1"/>
</dbReference>
<keyword evidence="4 6" id="KW-1133">Transmembrane helix</keyword>
<dbReference type="OrthoDB" id="9761531at2"/>
<evidence type="ECO:0000256" key="2">
    <source>
        <dbReference type="ARBA" id="ARBA00022475"/>
    </source>
</evidence>
<evidence type="ECO:0000313" key="9">
    <source>
        <dbReference type="Proteomes" id="UP000002016"/>
    </source>
</evidence>
<dbReference type="RefSeq" id="WP_012002328.1">
    <property type="nucleotide sequence ID" value="NC_009828.1"/>
</dbReference>
<dbReference type="EMBL" id="CP000812">
    <property type="protein sequence ID" value="ABV32847.1"/>
    <property type="molecule type" value="Genomic_DNA"/>
</dbReference>
<dbReference type="STRING" id="416591.Tlet_0277"/>
<organism evidence="8 9">
    <name type="scientific">Pseudothermotoga lettingae (strain ATCC BAA-301 / DSM 14385 / NBRC 107922 / TMO)</name>
    <name type="common">Thermotoga lettingae</name>
    <dbReference type="NCBI Taxonomy" id="416591"/>
    <lineage>
        <taxon>Bacteria</taxon>
        <taxon>Thermotogati</taxon>
        <taxon>Thermotogota</taxon>
        <taxon>Thermotogae</taxon>
        <taxon>Thermotogales</taxon>
        <taxon>Thermotogaceae</taxon>
        <taxon>Pseudothermotoga</taxon>
    </lineage>
</organism>
<reference evidence="8 9" key="1">
    <citation type="submission" date="2007-08" db="EMBL/GenBank/DDBJ databases">
        <title>Complete sequence of Thermotoga lettingae TMO.</title>
        <authorList>
            <consortium name="US DOE Joint Genome Institute"/>
            <person name="Copeland A."/>
            <person name="Lucas S."/>
            <person name="Lapidus A."/>
            <person name="Barry K."/>
            <person name="Glavina del Rio T."/>
            <person name="Dalin E."/>
            <person name="Tice H."/>
            <person name="Pitluck S."/>
            <person name="Foster B."/>
            <person name="Bruce D."/>
            <person name="Schmutz J."/>
            <person name="Larimer F."/>
            <person name="Land M."/>
            <person name="Hauser L."/>
            <person name="Kyrpides N."/>
            <person name="Mikhailova N."/>
            <person name="Nelson K."/>
            <person name="Gogarten J.P."/>
            <person name="Noll K."/>
            <person name="Richardson P."/>
        </authorList>
    </citation>
    <scope>NUCLEOTIDE SEQUENCE [LARGE SCALE GENOMIC DNA]</scope>
    <source>
        <strain evidence="9">ATCC BAA-301 / DSM 14385 / NBRC 107922 / TMO</strain>
    </source>
</reference>
<evidence type="ECO:0000256" key="4">
    <source>
        <dbReference type="ARBA" id="ARBA00022989"/>
    </source>
</evidence>
<dbReference type="AlphaFoldDB" id="A8F3W3"/>
<evidence type="ECO:0000256" key="3">
    <source>
        <dbReference type="ARBA" id="ARBA00022692"/>
    </source>
</evidence>
<keyword evidence="5 6" id="KW-0472">Membrane</keyword>
<reference evidence="8 9" key="2">
    <citation type="journal article" date="2009" name="Proc. Natl. Acad. Sci. U.S.A.">
        <title>On the chimeric nature, thermophilic origin, and phylogenetic placement of the Thermotogales.</title>
        <authorList>
            <person name="Zhaxybayeva O."/>
            <person name="Swithers K.S."/>
            <person name="Lapierre P."/>
            <person name="Fournier G.P."/>
            <person name="Bickhart D.M."/>
            <person name="DeBoy R.T."/>
            <person name="Nelson K.E."/>
            <person name="Nesbo C.L."/>
            <person name="Doolittle W.F."/>
            <person name="Gogarten J.P."/>
            <person name="Noll K.M."/>
        </authorList>
    </citation>
    <scope>NUCLEOTIDE SEQUENCE [LARGE SCALE GENOMIC DNA]</scope>
    <source>
        <strain evidence="9">ATCC BAA-301 / DSM 14385 / NBRC 107922 / TMO</strain>
    </source>
</reference>
<dbReference type="Proteomes" id="UP000002016">
    <property type="component" value="Chromosome"/>
</dbReference>
<dbReference type="PANTHER" id="PTHR30619:SF7">
    <property type="entry name" value="BETA-LACTAMASE DOMAIN PROTEIN"/>
    <property type="match status" value="1"/>
</dbReference>
<feature type="domain" description="ComEC/Rec2-related protein" evidence="7">
    <location>
        <begin position="181"/>
        <end position="425"/>
    </location>
</feature>
<protein>
    <submittedName>
        <fullName evidence="8">ComEC/Rec2-related protein</fullName>
    </submittedName>
</protein>
<feature type="transmembrane region" description="Helical" evidence="6">
    <location>
        <begin position="6"/>
        <end position="37"/>
    </location>
</feature>
<feature type="transmembrane region" description="Helical" evidence="6">
    <location>
        <begin position="317"/>
        <end position="336"/>
    </location>
</feature>